<feature type="compositionally biased region" description="Acidic residues" evidence="1">
    <location>
        <begin position="315"/>
        <end position="331"/>
    </location>
</feature>
<feature type="region of interest" description="Disordered" evidence="1">
    <location>
        <begin position="303"/>
        <end position="331"/>
    </location>
</feature>
<evidence type="ECO:0000313" key="3">
    <source>
        <dbReference type="Proteomes" id="UP000054279"/>
    </source>
</evidence>
<keyword evidence="3" id="KW-1185">Reference proteome</keyword>
<name>A0A0C9U2E2_SPHS4</name>
<feature type="compositionally biased region" description="Polar residues" evidence="1">
    <location>
        <begin position="111"/>
        <end position="121"/>
    </location>
</feature>
<reference evidence="2 3" key="1">
    <citation type="submission" date="2014-06" db="EMBL/GenBank/DDBJ databases">
        <title>Evolutionary Origins and Diversification of the Mycorrhizal Mutualists.</title>
        <authorList>
            <consortium name="DOE Joint Genome Institute"/>
            <consortium name="Mycorrhizal Genomics Consortium"/>
            <person name="Kohler A."/>
            <person name="Kuo A."/>
            <person name="Nagy L.G."/>
            <person name="Floudas D."/>
            <person name="Copeland A."/>
            <person name="Barry K.W."/>
            <person name="Cichocki N."/>
            <person name="Veneault-Fourrey C."/>
            <person name="LaButti K."/>
            <person name="Lindquist E.A."/>
            <person name="Lipzen A."/>
            <person name="Lundell T."/>
            <person name="Morin E."/>
            <person name="Murat C."/>
            <person name="Riley R."/>
            <person name="Ohm R."/>
            <person name="Sun H."/>
            <person name="Tunlid A."/>
            <person name="Henrissat B."/>
            <person name="Grigoriev I.V."/>
            <person name="Hibbett D.S."/>
            <person name="Martin F."/>
        </authorList>
    </citation>
    <scope>NUCLEOTIDE SEQUENCE [LARGE SCALE GENOMIC DNA]</scope>
    <source>
        <strain evidence="2 3">SS14</strain>
    </source>
</reference>
<evidence type="ECO:0000256" key="1">
    <source>
        <dbReference type="SAM" id="MobiDB-lite"/>
    </source>
</evidence>
<proteinExistence type="predicted"/>
<dbReference type="EMBL" id="KN837745">
    <property type="protein sequence ID" value="KIJ23247.1"/>
    <property type="molecule type" value="Genomic_DNA"/>
</dbReference>
<gene>
    <name evidence="2" type="ORF">M422DRAFT_39713</name>
</gene>
<dbReference type="AlphaFoldDB" id="A0A0C9U2E2"/>
<feature type="compositionally biased region" description="Acidic residues" evidence="1">
    <location>
        <begin position="48"/>
        <end position="65"/>
    </location>
</feature>
<feature type="region of interest" description="Disordered" evidence="1">
    <location>
        <begin position="91"/>
        <end position="127"/>
    </location>
</feature>
<dbReference type="HOGENOM" id="CLU_074396_0_0_1"/>
<sequence>MPKTKALPAQLHSELTEYASLLRVIRTTATLNVVPQLSSEGVSWNTLNDDEDDDTDDDEEEDERDELASDVVDEDHVKEIEDYLLETPTRGGLADEAKGMKKPLQKRKRNSVNQSSDNMRTQWPLLPEDCPLPEWPFNEEIGTMAERILWAQKRASALSSPVEGEFSNNPENLAMEVDVPTLSSAHTAGLSLDAANKLSSVLAALADYRPNATWTKHARIAPMDWRDVIEIVATQGIFSEAVVEQVKQQMEHTFAPSDSQVIPRLQARLESEHLFKEAAAEFGGDLSNIAAPAEFYDWHTLNKRKKRKGKKKAEEEEEEEEEEKEEPEEED</sequence>
<evidence type="ECO:0000313" key="2">
    <source>
        <dbReference type="EMBL" id="KIJ23247.1"/>
    </source>
</evidence>
<dbReference type="Proteomes" id="UP000054279">
    <property type="component" value="Unassembled WGS sequence"/>
</dbReference>
<dbReference type="OrthoDB" id="3260379at2759"/>
<feature type="region of interest" description="Disordered" evidence="1">
    <location>
        <begin position="42"/>
        <end position="77"/>
    </location>
</feature>
<organism evidence="2 3">
    <name type="scientific">Sphaerobolus stellatus (strain SS14)</name>
    <dbReference type="NCBI Taxonomy" id="990650"/>
    <lineage>
        <taxon>Eukaryota</taxon>
        <taxon>Fungi</taxon>
        <taxon>Dikarya</taxon>
        <taxon>Basidiomycota</taxon>
        <taxon>Agaricomycotina</taxon>
        <taxon>Agaricomycetes</taxon>
        <taxon>Phallomycetidae</taxon>
        <taxon>Geastrales</taxon>
        <taxon>Sphaerobolaceae</taxon>
        <taxon>Sphaerobolus</taxon>
    </lineage>
</organism>
<feature type="compositionally biased region" description="Basic residues" evidence="1">
    <location>
        <begin position="100"/>
        <end position="110"/>
    </location>
</feature>
<accession>A0A0C9U2E2</accession>
<protein>
    <submittedName>
        <fullName evidence="2">Uncharacterized protein</fullName>
    </submittedName>
</protein>